<feature type="compositionally biased region" description="Low complexity" evidence="2">
    <location>
        <begin position="470"/>
        <end position="490"/>
    </location>
</feature>
<keyword evidence="1" id="KW-0175">Coiled coil</keyword>
<dbReference type="EMBL" id="JARGDH010000003">
    <property type="protein sequence ID" value="KAL0273170.1"/>
    <property type="molecule type" value="Genomic_DNA"/>
</dbReference>
<feature type="region of interest" description="Disordered" evidence="2">
    <location>
        <begin position="428"/>
        <end position="448"/>
    </location>
</feature>
<protein>
    <recommendedName>
        <fullName evidence="3">Pleckstrin homology domain-containing protein</fullName>
    </recommendedName>
</protein>
<feature type="region of interest" description="Disordered" evidence="2">
    <location>
        <begin position="922"/>
        <end position="955"/>
    </location>
</feature>
<feature type="coiled-coil region" evidence="1">
    <location>
        <begin position="335"/>
        <end position="427"/>
    </location>
</feature>
<evidence type="ECO:0000256" key="1">
    <source>
        <dbReference type="SAM" id="Coils"/>
    </source>
</evidence>
<reference evidence="4" key="1">
    <citation type="journal article" date="2024" name="Gigascience">
        <title>Chromosome-level genome of the poultry shaft louse Menopon gallinae provides insight into the host-switching and adaptive evolution of parasitic lice.</title>
        <authorList>
            <person name="Xu Y."/>
            <person name="Ma L."/>
            <person name="Liu S."/>
            <person name="Liang Y."/>
            <person name="Liu Q."/>
            <person name="He Z."/>
            <person name="Tian L."/>
            <person name="Duan Y."/>
            <person name="Cai W."/>
            <person name="Li H."/>
            <person name="Song F."/>
        </authorList>
    </citation>
    <scope>NUCLEOTIDE SEQUENCE</scope>
    <source>
        <strain evidence="4">Cailab_2023a</strain>
    </source>
</reference>
<feature type="compositionally biased region" description="Basic and acidic residues" evidence="2">
    <location>
        <begin position="517"/>
        <end position="529"/>
    </location>
</feature>
<feature type="region of interest" description="Disordered" evidence="2">
    <location>
        <begin position="697"/>
        <end position="726"/>
    </location>
</feature>
<feature type="region of interest" description="Disordered" evidence="2">
    <location>
        <begin position="1"/>
        <end position="49"/>
    </location>
</feature>
<dbReference type="Pfam" id="PF25541">
    <property type="entry name" value="TBCA_PH"/>
    <property type="match status" value="1"/>
</dbReference>
<accession>A0AAW2HT19</accession>
<evidence type="ECO:0000313" key="4">
    <source>
        <dbReference type="EMBL" id="KAL0273170.1"/>
    </source>
</evidence>
<dbReference type="PANTHER" id="PTHR12752">
    <property type="entry name" value="PHOSPHOINOSITOL 3-PHOSPHATE-BINDING PROTEIN"/>
    <property type="match status" value="1"/>
</dbReference>
<feature type="compositionally biased region" description="Basic and acidic residues" evidence="2">
    <location>
        <begin position="939"/>
        <end position="955"/>
    </location>
</feature>
<feature type="compositionally biased region" description="Polar residues" evidence="2">
    <location>
        <begin position="491"/>
        <end position="501"/>
    </location>
</feature>
<organism evidence="4">
    <name type="scientific">Menopon gallinae</name>
    <name type="common">poultry shaft louse</name>
    <dbReference type="NCBI Taxonomy" id="328185"/>
    <lineage>
        <taxon>Eukaryota</taxon>
        <taxon>Metazoa</taxon>
        <taxon>Ecdysozoa</taxon>
        <taxon>Arthropoda</taxon>
        <taxon>Hexapoda</taxon>
        <taxon>Insecta</taxon>
        <taxon>Pterygota</taxon>
        <taxon>Neoptera</taxon>
        <taxon>Paraneoptera</taxon>
        <taxon>Psocodea</taxon>
        <taxon>Troctomorpha</taxon>
        <taxon>Phthiraptera</taxon>
        <taxon>Amblycera</taxon>
        <taxon>Menoponidae</taxon>
        <taxon>Menopon</taxon>
    </lineage>
</organism>
<feature type="compositionally biased region" description="Basic and acidic residues" evidence="2">
    <location>
        <begin position="29"/>
        <end position="49"/>
    </location>
</feature>
<evidence type="ECO:0000256" key="2">
    <source>
        <dbReference type="SAM" id="MobiDB-lite"/>
    </source>
</evidence>
<feature type="coiled-coil region" evidence="1">
    <location>
        <begin position="276"/>
        <end position="303"/>
    </location>
</feature>
<gene>
    <name evidence="4" type="ORF">PYX00_005908</name>
</gene>
<comment type="caution">
    <text evidence="4">The sequence shown here is derived from an EMBL/GenBank/DDBJ whole genome shotgun (WGS) entry which is preliminary data.</text>
</comment>
<dbReference type="InterPro" id="IPR057971">
    <property type="entry name" value="PKHA4-7_TBCA"/>
</dbReference>
<feature type="domain" description="Pleckstrin homology" evidence="3">
    <location>
        <begin position="257"/>
        <end position="403"/>
    </location>
</feature>
<feature type="compositionally biased region" description="Polar residues" evidence="2">
    <location>
        <begin position="922"/>
        <end position="931"/>
    </location>
</feature>
<dbReference type="PANTHER" id="PTHR12752:SF9">
    <property type="entry name" value="KRAMER, ISOFORM I"/>
    <property type="match status" value="1"/>
</dbReference>
<feature type="region of interest" description="Disordered" evidence="2">
    <location>
        <begin position="470"/>
        <end position="530"/>
    </location>
</feature>
<evidence type="ECO:0000259" key="3">
    <source>
        <dbReference type="Pfam" id="PF25541"/>
    </source>
</evidence>
<name>A0AAW2HT19_9NEOP</name>
<sequence>MREAHLPHSVSGLPEGQQPRMGQPLPQSKTKDEELKKMADGPDDMPERIDYYDRGKSVYQGVNGYPEWGDPYADRKSELPVRDYMDTLPERRRTAEGEYYPEQYPDQRMYSRHCGTLPMVKGTNVIPVPSLSLQGSSVGRSVGTLDSRTSGKDIAGKRARLADLETPKRMEHLQKLEELKKHLLDLEKQYEKGKPLVNLVDNMVKLGSLYRGNSHVYNGSVGLDHSFNVREKLEFNQKVQEQRLLAEERRDWDRLSPDHGQLQAKVQQLYRLDRLLQEESGTLQSLQQDKELLEKALGGLRHKLQINRSNPVEADRYRKQQKLLEKELSRVRLLLAHNSKKLEETVAENARLEQELVILRQKLQASRVSSRNSVPLLPESTTISTTAALEAELRRVQQLVGDLQRQRHELSAQVKQLTEKSDTLVQQIRPGPTGVAGAGPIPGKKKSSSTWLETDLDLLVTQDVGVESPVISPQHQQQSQQPSSTVPLSPRSTTPIYINTEVSKRIEPVQETSSGAEESKSPSKPEVERTMTYCTPVELSEADDRMKRFYGIIPREKQEIKTVRIVKRESERRQRDRDRSGNIGIPVGNTAVAKRVSVIEENDSYGLGKVEEESCENYQGSPNFSEQSEEYQTQKANGEYRVGEVAEDPYMHFHPTNPFLPQNLANLETEMEDIPGRSMSLPRGFGKTPDTRSAIAKRNRFQEGGSENGNDRTGYRPPVRGYNQRAFSPNRGYYPGKEPDYLQVQVQKPTSPDSNRPLTAREQLFGANYYTSPEDGNSPQLSPVYQSEAAREIIMEMSSNSARNNANRRQVPREKRRHHTVSNIRHVYDSDSHFSRMGSARSRDDLDMERALRPRMNAPDVVRSTMSHKDLKYNESTIDSILGTPNKIVIPERYIPEQEPVLTAEEQLQRLRKAESIRKMLSETTALSTPDLSAEGAEEDKKSSTLKKKVEEEKKQREHLLELNQILAQQVMEKSKLVAGSMSASSNHQD</sequence>
<dbReference type="AlphaFoldDB" id="A0AAW2HT19"/>
<proteinExistence type="predicted"/>